<evidence type="ECO:0000313" key="3">
    <source>
        <dbReference type="Proteomes" id="UP001208938"/>
    </source>
</evidence>
<dbReference type="SUPFAM" id="SSF56925">
    <property type="entry name" value="OMPA-like"/>
    <property type="match status" value="2"/>
</dbReference>
<dbReference type="EMBL" id="JAPDFL010000001">
    <property type="protein sequence ID" value="MCW1931279.1"/>
    <property type="molecule type" value="Genomic_DNA"/>
</dbReference>
<protein>
    <submittedName>
        <fullName evidence="2">Uncharacterized protein</fullName>
    </submittedName>
</protein>
<keyword evidence="3" id="KW-1185">Reference proteome</keyword>
<comment type="caution">
    <text evidence="2">The sequence shown here is derived from an EMBL/GenBank/DDBJ whole genome shotgun (WGS) entry which is preliminary data.</text>
</comment>
<sequence length="475" mass="48771">MTQTDNVAVAFALAFSAGLGAVSAANAQTFEVETGIEMLQSPNTTIEGLHRLYIGRRVSPTFSVGQGIYSAAAGDAGGAFFWGFEGVAHLPLSSRFGLSFSGFAGGGGGAAQVNGDGTMLRAGIALDYQLSRDWDVQLTTSWIRISGAPIDGPAYGLGLRYRFGDRATPGWAPEFDAITLGATYMQAASGTRTRSGSAQPAIALVGAQVLFDVSERTQLSFGAAGAADGAQGYMQIMAGARQRFALNSLSFFAEGGLGFGGGGDVDTGNGVLLRAALGISVPVSRAFDLELAVGAQGAASGDYRASTVALNLTRVFNRPGQAATDQRWAFSSGISVQQTHAGYFQNPANTSNAVFMQESALDYFVGQSLYVTGNAQTTVGGGAAGYAIGMMGLGYEFTLSDRWSLSVEGLLGAAGGGGVNAAGGIIGGLRAELDYRVGEAWRLSLGVGQLTALRGNGMSPTTLTLGAKIPFTTHR</sequence>
<name>A0ABT3GUS8_9RHOB</name>
<proteinExistence type="predicted"/>
<evidence type="ECO:0000313" key="2">
    <source>
        <dbReference type="EMBL" id="MCW1931279.1"/>
    </source>
</evidence>
<gene>
    <name evidence="2" type="ORF">OKW52_03100</name>
</gene>
<keyword evidence="1" id="KW-0732">Signal</keyword>
<dbReference type="Proteomes" id="UP001208938">
    <property type="component" value="Unassembled WGS sequence"/>
</dbReference>
<accession>A0ABT3GUS8</accession>
<feature type="signal peptide" evidence="1">
    <location>
        <begin position="1"/>
        <end position="27"/>
    </location>
</feature>
<evidence type="ECO:0000256" key="1">
    <source>
        <dbReference type="SAM" id="SignalP"/>
    </source>
</evidence>
<feature type="chain" id="PRO_5045839620" evidence="1">
    <location>
        <begin position="28"/>
        <end position="475"/>
    </location>
</feature>
<dbReference type="RefSeq" id="WP_264504408.1">
    <property type="nucleotide sequence ID" value="NZ_JAPDFL010000001.1"/>
</dbReference>
<organism evidence="2 3">
    <name type="scientific">Pararhodobacter zhoushanensis</name>
    <dbReference type="NCBI Taxonomy" id="2479545"/>
    <lineage>
        <taxon>Bacteria</taxon>
        <taxon>Pseudomonadati</taxon>
        <taxon>Pseudomonadota</taxon>
        <taxon>Alphaproteobacteria</taxon>
        <taxon>Rhodobacterales</taxon>
        <taxon>Paracoccaceae</taxon>
        <taxon>Pararhodobacter</taxon>
    </lineage>
</organism>
<dbReference type="InterPro" id="IPR011250">
    <property type="entry name" value="OMP/PagP_B-barrel"/>
</dbReference>
<reference evidence="2 3" key="1">
    <citation type="submission" date="2022-10" db="EMBL/GenBank/DDBJ databases">
        <title>Pararhodobacter sp. nov., isolated from marine algae.</title>
        <authorList>
            <person name="Choi B.J."/>
            <person name="Kim J.M."/>
            <person name="Lee J.K."/>
            <person name="Choi D.G."/>
            <person name="Jeon C.O."/>
        </authorList>
    </citation>
    <scope>NUCLEOTIDE SEQUENCE [LARGE SCALE GENOMIC DNA]</scope>
    <source>
        <strain evidence="2 3">ZQ420</strain>
    </source>
</reference>